<dbReference type="Gene3D" id="2.60.40.10">
    <property type="entry name" value="Immunoglobulins"/>
    <property type="match status" value="1"/>
</dbReference>
<dbReference type="AlphaFoldDB" id="A0A665VLW7"/>
<dbReference type="InterPro" id="IPR050671">
    <property type="entry name" value="CD300_family_receptors"/>
</dbReference>
<accession>A0A665VLW7</accession>
<comment type="subcellular location">
    <subcellularLocation>
        <location evidence="1">Membrane</location>
    </subcellularLocation>
</comment>
<reference evidence="6" key="3">
    <citation type="submission" date="2025-09" db="UniProtKB">
        <authorList>
            <consortium name="Ensembl"/>
        </authorList>
    </citation>
    <scope>IDENTIFICATION</scope>
</reference>
<dbReference type="PANTHER" id="PTHR11860">
    <property type="entry name" value="POLYMERIC-IMMUNOGLOBULIN RECEPTOR"/>
    <property type="match status" value="1"/>
</dbReference>
<evidence type="ECO:0000256" key="2">
    <source>
        <dbReference type="ARBA" id="ARBA00022692"/>
    </source>
</evidence>
<keyword evidence="2 4" id="KW-0812">Transmembrane</keyword>
<evidence type="ECO:0000313" key="7">
    <source>
        <dbReference type="Proteomes" id="UP000472264"/>
    </source>
</evidence>
<dbReference type="InParanoid" id="A0A665VLW7"/>
<dbReference type="Pfam" id="PF07686">
    <property type="entry name" value="V-set"/>
    <property type="match status" value="1"/>
</dbReference>
<dbReference type="InterPro" id="IPR036179">
    <property type="entry name" value="Ig-like_dom_sf"/>
</dbReference>
<protein>
    <recommendedName>
        <fullName evidence="5">Immunoglobulin domain-containing protein</fullName>
    </recommendedName>
</protein>
<keyword evidence="3 4" id="KW-0472">Membrane</keyword>
<dbReference type="SUPFAM" id="SSF48726">
    <property type="entry name" value="Immunoglobulin"/>
    <property type="match status" value="1"/>
</dbReference>
<dbReference type="SMART" id="SM00409">
    <property type="entry name" value="IG"/>
    <property type="match status" value="1"/>
</dbReference>
<dbReference type="CDD" id="cd05716">
    <property type="entry name" value="IgV_pIgR_like"/>
    <property type="match status" value="1"/>
</dbReference>
<dbReference type="InterPro" id="IPR013106">
    <property type="entry name" value="Ig_V-set"/>
</dbReference>
<organism evidence="6 7">
    <name type="scientific">Echeneis naucrates</name>
    <name type="common">Live sharksucker</name>
    <dbReference type="NCBI Taxonomy" id="173247"/>
    <lineage>
        <taxon>Eukaryota</taxon>
        <taxon>Metazoa</taxon>
        <taxon>Chordata</taxon>
        <taxon>Craniata</taxon>
        <taxon>Vertebrata</taxon>
        <taxon>Euteleostomi</taxon>
        <taxon>Actinopterygii</taxon>
        <taxon>Neopterygii</taxon>
        <taxon>Teleostei</taxon>
        <taxon>Neoteleostei</taxon>
        <taxon>Acanthomorphata</taxon>
        <taxon>Carangaria</taxon>
        <taxon>Carangiformes</taxon>
        <taxon>Echeneidae</taxon>
        <taxon>Echeneis</taxon>
    </lineage>
</organism>
<evidence type="ECO:0000256" key="1">
    <source>
        <dbReference type="ARBA" id="ARBA00004370"/>
    </source>
</evidence>
<evidence type="ECO:0000256" key="4">
    <source>
        <dbReference type="SAM" id="Phobius"/>
    </source>
</evidence>
<sequence length="188" mass="21585">VWLVRSLSAPENVTGGYGGSVEVSCQYDIRFRENTKYWCKGPLYILCEIILKTPRNRDNMKDSITDDKEAGVFTVTINSLSKKDEDRYWCVIAKEGKNIYAPVKLIVSPTGTLQLILHQNTPLSTSITEKSQNIVWWDTLRWILFILLLACLVSMHIALWRMKSAKKICQHQQVQEQNSNVYDIEATT</sequence>
<evidence type="ECO:0000313" key="6">
    <source>
        <dbReference type="Ensembl" id="ENSENLP00000032633.1"/>
    </source>
</evidence>
<feature type="transmembrane region" description="Helical" evidence="4">
    <location>
        <begin position="140"/>
        <end position="160"/>
    </location>
</feature>
<dbReference type="InterPro" id="IPR013783">
    <property type="entry name" value="Ig-like_fold"/>
</dbReference>
<reference evidence="6" key="1">
    <citation type="submission" date="2021-04" db="EMBL/GenBank/DDBJ databases">
        <authorList>
            <consortium name="Wellcome Sanger Institute Data Sharing"/>
        </authorList>
    </citation>
    <scope>NUCLEOTIDE SEQUENCE [LARGE SCALE GENOMIC DNA]</scope>
</reference>
<dbReference type="InterPro" id="IPR003599">
    <property type="entry name" value="Ig_sub"/>
</dbReference>
<dbReference type="OMA" id="DWNYCNI"/>
<name>A0A665VLW7_ECHNA</name>
<dbReference type="Proteomes" id="UP000472264">
    <property type="component" value="Chromosome 7"/>
</dbReference>
<dbReference type="GO" id="GO:0005886">
    <property type="term" value="C:plasma membrane"/>
    <property type="evidence" value="ECO:0007669"/>
    <property type="project" value="TreeGrafter"/>
</dbReference>
<reference evidence="6" key="2">
    <citation type="submission" date="2025-08" db="UniProtKB">
        <authorList>
            <consortium name="Ensembl"/>
        </authorList>
    </citation>
    <scope>IDENTIFICATION</scope>
</reference>
<dbReference type="PANTHER" id="PTHR11860:SF111">
    <property type="entry name" value="IMMUNOGLOBULIN SUBTYPE DOMAIN-CONTAINING PROTEIN"/>
    <property type="match status" value="1"/>
</dbReference>
<keyword evidence="4" id="KW-1133">Transmembrane helix</keyword>
<dbReference type="GO" id="GO:0004888">
    <property type="term" value="F:transmembrane signaling receptor activity"/>
    <property type="evidence" value="ECO:0007669"/>
    <property type="project" value="TreeGrafter"/>
</dbReference>
<proteinExistence type="predicted"/>
<dbReference type="Ensembl" id="ENSENLT00000033557.1">
    <property type="protein sequence ID" value="ENSENLP00000032633.1"/>
    <property type="gene ID" value="ENSENLG00000014409.1"/>
</dbReference>
<evidence type="ECO:0000256" key="3">
    <source>
        <dbReference type="ARBA" id="ARBA00023136"/>
    </source>
</evidence>
<feature type="domain" description="Immunoglobulin" evidence="5">
    <location>
        <begin position="10"/>
        <end position="108"/>
    </location>
</feature>
<evidence type="ECO:0000259" key="5">
    <source>
        <dbReference type="SMART" id="SM00409"/>
    </source>
</evidence>
<keyword evidence="7" id="KW-1185">Reference proteome</keyword>